<dbReference type="GO" id="GO:0005634">
    <property type="term" value="C:nucleus"/>
    <property type="evidence" value="ECO:0007669"/>
    <property type="project" value="TreeGrafter"/>
</dbReference>
<dbReference type="Gene3D" id="3.40.30.10">
    <property type="entry name" value="Glutaredoxin"/>
    <property type="match status" value="3"/>
</dbReference>
<sequence length="371" mass="41057">MSPPPVGNYTLLKTIPDDHTLSSLVESSPLVVVHFGAEWCAPCKAMNDAMEALAGEVENSNAFAYCDAEVLEESAEKYEVTSVPTFVIVKSGKVVKTIEGADVGQLTRAVKMHCFSNAKSVEDEGKFKATNKTTVMKASKEKETTNSNNNNNGRKETEEELQKRLVHLTTVQPVVLFMKGNRESPQCGFSRKSSEALTNCGIAYGTFDILSDENVRQGLKVFSDWPTYPQLYLNGELAGGNDIILEMASDGTLKTECERAIDTWTKAKTERTNKRIESILAESKNILLFMKGSPDEPKCGFSSKVVSALRETGVEYDTFDILKDEEIRQGMKAYSDWPTFPQLYYKKELLGGCDIVLEMAADGTLKEEITK</sequence>
<dbReference type="EMBL" id="FO082269">
    <property type="protein sequence ID" value="CCO18228.1"/>
    <property type="molecule type" value="Genomic_DNA"/>
</dbReference>
<feature type="domain" description="Thioredoxin" evidence="6">
    <location>
        <begin position="1"/>
        <end position="115"/>
    </location>
</feature>
<dbReference type="FunFam" id="3.40.30.10:FF:000012">
    <property type="entry name" value="Monothiol glutaredoxin"/>
    <property type="match status" value="2"/>
</dbReference>
<dbReference type="Proteomes" id="UP000198341">
    <property type="component" value="Chromosome 10"/>
</dbReference>
<organism evidence="7 8">
    <name type="scientific">Bathycoccus prasinos</name>
    <dbReference type="NCBI Taxonomy" id="41875"/>
    <lineage>
        <taxon>Eukaryota</taxon>
        <taxon>Viridiplantae</taxon>
        <taxon>Chlorophyta</taxon>
        <taxon>Mamiellophyceae</taxon>
        <taxon>Mamiellales</taxon>
        <taxon>Bathycoccaceae</taxon>
        <taxon>Bathycoccus</taxon>
    </lineage>
</organism>
<dbReference type="Pfam" id="PF00462">
    <property type="entry name" value="Glutaredoxin"/>
    <property type="match status" value="2"/>
</dbReference>
<proteinExistence type="inferred from homology"/>
<dbReference type="GO" id="GO:0005829">
    <property type="term" value="C:cytosol"/>
    <property type="evidence" value="ECO:0007669"/>
    <property type="project" value="TreeGrafter"/>
</dbReference>
<dbReference type="InterPro" id="IPR013766">
    <property type="entry name" value="Thioredoxin_domain"/>
</dbReference>
<evidence type="ECO:0000256" key="4">
    <source>
        <dbReference type="ARBA" id="ARBA00023014"/>
    </source>
</evidence>
<dbReference type="RefSeq" id="XP_007510695.1">
    <property type="nucleotide sequence ID" value="XM_007510633.1"/>
</dbReference>
<evidence type="ECO:0000256" key="5">
    <source>
        <dbReference type="SAM" id="MobiDB-lite"/>
    </source>
</evidence>
<dbReference type="SUPFAM" id="SSF52833">
    <property type="entry name" value="Thioredoxin-like"/>
    <property type="match status" value="3"/>
</dbReference>
<dbReference type="GO" id="GO:0051536">
    <property type="term" value="F:iron-sulfur cluster binding"/>
    <property type="evidence" value="ECO:0007669"/>
    <property type="project" value="UniProtKB-KW"/>
</dbReference>
<dbReference type="CDD" id="cd03028">
    <property type="entry name" value="GRX_PICOT_like"/>
    <property type="match status" value="2"/>
</dbReference>
<accession>K8F9D6</accession>
<dbReference type="eggNOG" id="KOG0911">
    <property type="taxonomic scope" value="Eukaryota"/>
</dbReference>
<evidence type="ECO:0000256" key="2">
    <source>
        <dbReference type="ARBA" id="ARBA00022723"/>
    </source>
</evidence>
<dbReference type="GeneID" id="19013324"/>
<dbReference type="GO" id="GO:0046872">
    <property type="term" value="F:metal ion binding"/>
    <property type="evidence" value="ECO:0007669"/>
    <property type="project" value="UniProtKB-KW"/>
</dbReference>
<dbReference type="STRING" id="41875.K8F9D6"/>
<dbReference type="OrthoDB" id="415696at2759"/>
<dbReference type="AlphaFoldDB" id="K8F9D6"/>
<dbReference type="GO" id="GO:0006879">
    <property type="term" value="P:intracellular iron ion homeostasis"/>
    <property type="evidence" value="ECO:0007669"/>
    <property type="project" value="TreeGrafter"/>
</dbReference>
<evidence type="ECO:0000256" key="3">
    <source>
        <dbReference type="ARBA" id="ARBA00023004"/>
    </source>
</evidence>
<dbReference type="PROSITE" id="PS51354">
    <property type="entry name" value="GLUTAREDOXIN_2"/>
    <property type="match status" value="2"/>
</dbReference>
<evidence type="ECO:0000313" key="7">
    <source>
        <dbReference type="EMBL" id="CCO18228.1"/>
    </source>
</evidence>
<dbReference type="Pfam" id="PF00085">
    <property type="entry name" value="Thioredoxin"/>
    <property type="match status" value="1"/>
</dbReference>
<evidence type="ECO:0000313" key="8">
    <source>
        <dbReference type="Proteomes" id="UP000198341"/>
    </source>
</evidence>
<dbReference type="PROSITE" id="PS51352">
    <property type="entry name" value="THIOREDOXIN_2"/>
    <property type="match status" value="1"/>
</dbReference>
<dbReference type="PANTHER" id="PTHR10293">
    <property type="entry name" value="GLUTAREDOXIN FAMILY MEMBER"/>
    <property type="match status" value="1"/>
</dbReference>
<dbReference type="NCBIfam" id="TIGR00365">
    <property type="entry name" value="Grx4 family monothiol glutaredoxin"/>
    <property type="match status" value="1"/>
</dbReference>
<dbReference type="KEGG" id="bpg:Bathy10g02480"/>
<dbReference type="InterPro" id="IPR036249">
    <property type="entry name" value="Thioredoxin-like_sf"/>
</dbReference>
<feature type="region of interest" description="Disordered" evidence="5">
    <location>
        <begin position="135"/>
        <end position="159"/>
    </location>
</feature>
<reference evidence="7 8" key="1">
    <citation type="submission" date="2011-10" db="EMBL/GenBank/DDBJ databases">
        <authorList>
            <person name="Genoscope - CEA"/>
        </authorList>
    </citation>
    <scope>NUCLEOTIDE SEQUENCE [LARGE SCALE GENOMIC DNA]</scope>
    <source>
        <strain evidence="7 8">RCC 1105</strain>
    </source>
</reference>
<evidence type="ECO:0000256" key="1">
    <source>
        <dbReference type="ARBA" id="ARBA00008983"/>
    </source>
</evidence>
<gene>
    <name evidence="7" type="ordered locus">Bathy10g02480</name>
</gene>
<dbReference type="InterPro" id="IPR004480">
    <property type="entry name" value="Monothiol_GRX-rel"/>
</dbReference>
<evidence type="ECO:0000259" key="6">
    <source>
        <dbReference type="PROSITE" id="PS51352"/>
    </source>
</evidence>
<keyword evidence="3" id="KW-0408">Iron</keyword>
<keyword evidence="8" id="KW-1185">Reference proteome</keyword>
<dbReference type="PANTHER" id="PTHR10293:SF73">
    <property type="entry name" value="GLUTAREDOXIN-3"/>
    <property type="match status" value="1"/>
</dbReference>
<name>K8F9D6_9CHLO</name>
<dbReference type="InterPro" id="IPR002109">
    <property type="entry name" value="Glutaredoxin"/>
</dbReference>
<keyword evidence="2" id="KW-0479">Metal-binding</keyword>
<dbReference type="InterPro" id="IPR033658">
    <property type="entry name" value="GRX_PICOT-like"/>
</dbReference>
<comment type="similarity">
    <text evidence="1">Belongs to the glutaredoxin family. CGFS subfamily.</text>
</comment>
<keyword evidence="4" id="KW-0411">Iron-sulfur</keyword>
<protein>
    <recommendedName>
        <fullName evidence="6">Thioredoxin domain-containing protein</fullName>
    </recommendedName>
</protein>